<dbReference type="InParanoid" id="A0A162UGK7"/>
<reference evidence="6" key="1">
    <citation type="submission" date="2015-06" db="EMBL/GenBank/DDBJ databases">
        <title>Expansion of signal transduction pathways in fungi by whole-genome duplication.</title>
        <authorList>
            <consortium name="DOE Joint Genome Institute"/>
            <person name="Corrochano L.M."/>
            <person name="Kuo A."/>
            <person name="Marcet-Houben M."/>
            <person name="Polaino S."/>
            <person name="Salamov A."/>
            <person name="Villalobos J.M."/>
            <person name="Alvarez M.I."/>
            <person name="Avalos J."/>
            <person name="Benito E.P."/>
            <person name="Benoit I."/>
            <person name="Burger G."/>
            <person name="Camino L.P."/>
            <person name="Canovas D."/>
            <person name="Cerda-Olmedo E."/>
            <person name="Cheng J.-F."/>
            <person name="Dominguez A."/>
            <person name="Elias M."/>
            <person name="Eslava A.P."/>
            <person name="Glaser F."/>
            <person name="Grimwood J."/>
            <person name="Gutierrez G."/>
            <person name="Heitman J."/>
            <person name="Henrissat B."/>
            <person name="Iturriaga E.A."/>
            <person name="Lang B.F."/>
            <person name="Lavin J.L."/>
            <person name="Lee S."/>
            <person name="Li W."/>
            <person name="Lindquist E."/>
            <person name="Lopez-Garcia S."/>
            <person name="Luque E.M."/>
            <person name="Marcos A.T."/>
            <person name="Martin J."/>
            <person name="McCluskey K."/>
            <person name="Medina H.R."/>
            <person name="Miralles-Duran A."/>
            <person name="Miyazaki A."/>
            <person name="Munoz-Torres E."/>
            <person name="Oguiza J.A."/>
            <person name="Ohm R."/>
            <person name="Olmedo M."/>
            <person name="Orejas M."/>
            <person name="Ortiz-Castellanos L."/>
            <person name="Pisabarro A.G."/>
            <person name="Rodriguez-Romero J."/>
            <person name="Ruiz-Herrera J."/>
            <person name="Ruiz-Vazquez R."/>
            <person name="Sanz C."/>
            <person name="Schackwitz W."/>
            <person name="Schmutz J."/>
            <person name="Shahriari M."/>
            <person name="Shelest E."/>
            <person name="Silva-Franco F."/>
            <person name="Soanes D."/>
            <person name="Syed K."/>
            <person name="Tagua V.G."/>
            <person name="Talbot N.J."/>
            <person name="Thon M."/>
            <person name="De vries R.P."/>
            <person name="Wiebenga A."/>
            <person name="Yadav J.S."/>
            <person name="Braun E.L."/>
            <person name="Baker S."/>
            <person name="Garre V."/>
            <person name="Horwitz B."/>
            <person name="Torres-Martinez S."/>
            <person name="Idnurm A."/>
            <person name="Herrera-Estrella A."/>
            <person name="Gabaldon T."/>
            <person name="Grigoriev I.V."/>
        </authorList>
    </citation>
    <scope>NUCLEOTIDE SEQUENCE [LARGE SCALE GENOMIC DNA]</scope>
    <source>
        <strain evidence="6">NRRL 1555(-)</strain>
    </source>
</reference>
<evidence type="ECO:0000313" key="6">
    <source>
        <dbReference type="Proteomes" id="UP000077315"/>
    </source>
</evidence>
<dbReference type="VEuPathDB" id="FungiDB:PHYBLDRAFT_110012"/>
<dbReference type="SUPFAM" id="SSF48371">
    <property type="entry name" value="ARM repeat"/>
    <property type="match status" value="1"/>
</dbReference>
<evidence type="ECO:0000256" key="1">
    <source>
        <dbReference type="ARBA" id="ARBA00037935"/>
    </source>
</evidence>
<dbReference type="GO" id="GO:0015629">
    <property type="term" value="C:actin cytoskeleton"/>
    <property type="evidence" value="ECO:0007669"/>
    <property type="project" value="UniProtKB-ARBA"/>
</dbReference>
<dbReference type="Proteomes" id="UP000077315">
    <property type="component" value="Unassembled WGS sequence"/>
</dbReference>
<dbReference type="GO" id="GO:0003779">
    <property type="term" value="F:actin binding"/>
    <property type="evidence" value="ECO:0007669"/>
    <property type="project" value="InterPro"/>
</dbReference>
<dbReference type="InterPro" id="IPR011989">
    <property type="entry name" value="ARM-like"/>
</dbReference>
<gene>
    <name evidence="5" type="ORF">PHYBLDRAFT_110012</name>
</gene>
<dbReference type="InterPro" id="IPR010472">
    <property type="entry name" value="FH3_dom"/>
</dbReference>
<dbReference type="PANTHER" id="PTHR47102:SF2">
    <property type="entry name" value="PROTEIN BNI1"/>
    <property type="match status" value="1"/>
</dbReference>
<protein>
    <recommendedName>
        <fullName evidence="4">GBD/FH3 domain-containing protein</fullName>
    </recommendedName>
</protein>
<dbReference type="Pfam" id="PF06367">
    <property type="entry name" value="Drf_FH3"/>
    <property type="match status" value="1"/>
</dbReference>
<feature type="compositionally biased region" description="Basic and acidic residues" evidence="3">
    <location>
        <begin position="24"/>
        <end position="33"/>
    </location>
</feature>
<evidence type="ECO:0000256" key="3">
    <source>
        <dbReference type="SAM" id="MobiDB-lite"/>
    </source>
</evidence>
<proteinExistence type="inferred from homology"/>
<feature type="non-terminal residue" evidence="5">
    <location>
        <position position="481"/>
    </location>
</feature>
<dbReference type="InterPro" id="IPR051661">
    <property type="entry name" value="Actin_filament_regulator"/>
</dbReference>
<dbReference type="PANTHER" id="PTHR47102">
    <property type="entry name" value="PROTEIN BNI1"/>
    <property type="match status" value="1"/>
</dbReference>
<dbReference type="GO" id="GO:0031267">
    <property type="term" value="F:small GTPase binding"/>
    <property type="evidence" value="ECO:0007669"/>
    <property type="project" value="InterPro"/>
</dbReference>
<feature type="region of interest" description="Disordered" evidence="3">
    <location>
        <begin position="1"/>
        <end position="33"/>
    </location>
</feature>
<dbReference type="SMART" id="SM01139">
    <property type="entry name" value="Drf_FH3"/>
    <property type="match status" value="1"/>
</dbReference>
<dbReference type="GO" id="GO:0051017">
    <property type="term" value="P:actin filament bundle assembly"/>
    <property type="evidence" value="ECO:0007669"/>
    <property type="project" value="TreeGrafter"/>
</dbReference>
<dbReference type="STRING" id="763407.A0A162UGK7"/>
<comment type="similarity">
    <text evidence="1">Belongs to the formin homology family. BNI1 subfamily.</text>
</comment>
<sequence>MVAQDIQAEAGPTPNASLSTRRGVSADRHKEQENSPEYYVKKLSEIGSKGYSSKVISHLAVGLRTMPLSWVRQFIEMSGLLIITDTLSALNRLKHKREIEVQTEGEILKCFKALLNNRIGAKEAIKNPQCIQEIVYCIVSPAVNTRRLVCEVLVFLCYFSVPVGQELVLRAMDNLRDARKGYGRFDAWLKDLLYTLGGRGRMGSMVGASEDFKRLATHGAPDNQLSEFALYNMILVNAIVNVVEDPEIRIHLRNQMNVSGLERIMDRMLDLCCDQVDRQVQEFRTLAENDHDEIMELYHERVLRDLNDPRDVFECVLASVEGTRGYDFFLSSLQHLLLIHEEGNLKARYFQIIDNLITQVVLDHKGLVDDFSSSYGTSVRHLVDKFADQDQLQATIEEIRQLQTMYDELQVEHNAAQQQLIERGDGLAITQLKEKTTSLEDLLRMSRHTISTLQGKLRDLQRDYEKNLEAMEKQLDTFYKA</sequence>
<dbReference type="GO" id="GO:0043332">
    <property type="term" value="C:mating projection tip"/>
    <property type="evidence" value="ECO:0007669"/>
    <property type="project" value="TreeGrafter"/>
</dbReference>
<keyword evidence="2" id="KW-0175">Coiled coil</keyword>
<evidence type="ECO:0000313" key="5">
    <source>
        <dbReference type="EMBL" id="OAD76082.1"/>
    </source>
</evidence>
<keyword evidence="6" id="KW-1185">Reference proteome</keyword>
<dbReference type="InterPro" id="IPR016024">
    <property type="entry name" value="ARM-type_fold"/>
</dbReference>
<dbReference type="AlphaFoldDB" id="A0A162UGK7"/>
<evidence type="ECO:0000256" key="2">
    <source>
        <dbReference type="SAM" id="Coils"/>
    </source>
</evidence>
<dbReference type="EMBL" id="KV440976">
    <property type="protein sequence ID" value="OAD76082.1"/>
    <property type="molecule type" value="Genomic_DNA"/>
</dbReference>
<dbReference type="GO" id="GO:0032153">
    <property type="term" value="C:cell division site"/>
    <property type="evidence" value="ECO:0007669"/>
    <property type="project" value="TreeGrafter"/>
</dbReference>
<dbReference type="Pfam" id="PF06371">
    <property type="entry name" value="Drf_GBD"/>
    <property type="match status" value="1"/>
</dbReference>
<dbReference type="RefSeq" id="XP_018294122.1">
    <property type="nucleotide sequence ID" value="XM_018428147.1"/>
</dbReference>
<dbReference type="GO" id="GO:0051016">
    <property type="term" value="P:barbed-end actin filament capping"/>
    <property type="evidence" value="ECO:0007669"/>
    <property type="project" value="TreeGrafter"/>
</dbReference>
<dbReference type="GO" id="GO:1903475">
    <property type="term" value="P:mitotic actomyosin contractile ring assembly"/>
    <property type="evidence" value="ECO:0007669"/>
    <property type="project" value="TreeGrafter"/>
</dbReference>
<dbReference type="OrthoDB" id="1104827at2759"/>
<feature type="coiled-coil region" evidence="2">
    <location>
        <begin position="450"/>
        <end position="481"/>
    </location>
</feature>
<dbReference type="Gene3D" id="1.10.238.150">
    <property type="entry name" value="Formin, FH3 diaphanous domain"/>
    <property type="match status" value="1"/>
</dbReference>
<feature type="coiled-coil region" evidence="2">
    <location>
        <begin position="392"/>
        <end position="419"/>
    </location>
</feature>
<name>A0A162UGK7_PHYB8</name>
<accession>A0A162UGK7</accession>
<dbReference type="GeneID" id="28989053"/>
<dbReference type="InterPro" id="IPR014768">
    <property type="entry name" value="GBD/FH3_dom"/>
</dbReference>
<dbReference type="InterPro" id="IPR010473">
    <property type="entry name" value="GTPase-bd"/>
</dbReference>
<dbReference type="PROSITE" id="PS51232">
    <property type="entry name" value="GBD_FH3"/>
    <property type="match status" value="1"/>
</dbReference>
<dbReference type="SMART" id="SM01140">
    <property type="entry name" value="Drf_GBD"/>
    <property type="match status" value="1"/>
</dbReference>
<dbReference type="Gene3D" id="1.25.10.10">
    <property type="entry name" value="Leucine-rich Repeat Variant"/>
    <property type="match status" value="1"/>
</dbReference>
<feature type="domain" description="GBD/FH3" evidence="4">
    <location>
        <begin position="1"/>
        <end position="368"/>
    </location>
</feature>
<organism evidence="5 6">
    <name type="scientific">Phycomyces blakesleeanus (strain ATCC 8743b / DSM 1359 / FGSC 10004 / NBRC 33097 / NRRL 1555)</name>
    <dbReference type="NCBI Taxonomy" id="763407"/>
    <lineage>
        <taxon>Eukaryota</taxon>
        <taxon>Fungi</taxon>
        <taxon>Fungi incertae sedis</taxon>
        <taxon>Mucoromycota</taxon>
        <taxon>Mucoromycotina</taxon>
        <taxon>Mucoromycetes</taxon>
        <taxon>Mucorales</taxon>
        <taxon>Phycomycetaceae</taxon>
        <taxon>Phycomyces</taxon>
    </lineage>
</organism>
<dbReference type="GO" id="GO:0005938">
    <property type="term" value="C:cell cortex"/>
    <property type="evidence" value="ECO:0007669"/>
    <property type="project" value="UniProtKB-ARBA"/>
</dbReference>
<evidence type="ECO:0000259" key="4">
    <source>
        <dbReference type="PROSITE" id="PS51232"/>
    </source>
</evidence>